<comment type="caution">
    <text evidence="4">The sequence shown here is derived from an EMBL/GenBank/DDBJ whole genome shotgun (WGS) entry which is preliminary data.</text>
</comment>
<evidence type="ECO:0000313" key="5">
    <source>
        <dbReference type="Proteomes" id="UP000644693"/>
    </source>
</evidence>
<dbReference type="Gene3D" id="3.40.50.450">
    <property type="match status" value="1"/>
</dbReference>
<dbReference type="GO" id="GO:0009691">
    <property type="term" value="P:cytokinin biosynthetic process"/>
    <property type="evidence" value="ECO:0007669"/>
    <property type="project" value="UniProtKB-UniRule"/>
</dbReference>
<dbReference type="AlphaFoldDB" id="A0A919CLP3"/>
<protein>
    <recommendedName>
        <fullName evidence="3">Cytokinin riboside 5'-monophosphate phosphoribohydrolase</fullName>
        <ecNumber evidence="3">3.2.2.n1</ecNumber>
    </recommendedName>
</protein>
<keyword evidence="3" id="KW-0203">Cytokinin biosynthesis</keyword>
<reference evidence="4" key="1">
    <citation type="journal article" date="2014" name="Int. J. Syst. Evol. Microbiol.">
        <title>Complete genome sequence of Corynebacterium casei LMG S-19264T (=DSM 44701T), isolated from a smear-ripened cheese.</title>
        <authorList>
            <consortium name="US DOE Joint Genome Institute (JGI-PGF)"/>
            <person name="Walter F."/>
            <person name="Albersmeier A."/>
            <person name="Kalinowski J."/>
            <person name="Ruckert C."/>
        </authorList>
    </citation>
    <scope>NUCLEOTIDE SEQUENCE</scope>
    <source>
        <strain evidence="4">KCTC 23430</strain>
    </source>
</reference>
<sequence>MLRSVCLYTGSSPGANPAFAEAARTMAECLANAGITLVYGGGHVGLMGEAADAALAAGGEVVGIIPRDIAEKEVQHHGLTELQVVDSMHHRKMAMFERSDAMIAMPGGLGTMEELFEVWTWNQLGFHAKPVGLLNTAGYYDDLLRFLDTMVEQRFVRAEHREVLQVETEPHVLLKRLGDSQAIAVDKWMD</sequence>
<reference evidence="4" key="2">
    <citation type="submission" date="2020-09" db="EMBL/GenBank/DDBJ databases">
        <authorList>
            <person name="Sun Q."/>
            <person name="Kim S."/>
        </authorList>
    </citation>
    <scope>NUCLEOTIDE SEQUENCE</scope>
    <source>
        <strain evidence="4">KCTC 23430</strain>
    </source>
</reference>
<dbReference type="Proteomes" id="UP000644693">
    <property type="component" value="Unassembled WGS sequence"/>
</dbReference>
<proteinExistence type="inferred from homology"/>
<gene>
    <name evidence="4" type="ORF">GCM10007053_27050</name>
</gene>
<dbReference type="RefSeq" id="WP_189478299.1">
    <property type="nucleotide sequence ID" value="NZ_BMYM01000002.1"/>
</dbReference>
<accession>A0A919CLP3</accession>
<dbReference type="Pfam" id="PF03641">
    <property type="entry name" value="Lysine_decarbox"/>
    <property type="match status" value="1"/>
</dbReference>
<comment type="catalytic activity">
    <reaction evidence="1">
        <text>AMP + H2O = D-ribose 5-phosphate + adenine</text>
        <dbReference type="Rhea" id="RHEA:20129"/>
        <dbReference type="ChEBI" id="CHEBI:15377"/>
        <dbReference type="ChEBI" id="CHEBI:16708"/>
        <dbReference type="ChEBI" id="CHEBI:78346"/>
        <dbReference type="ChEBI" id="CHEBI:456215"/>
        <dbReference type="EC" id="3.2.2.4"/>
    </reaction>
</comment>
<dbReference type="PANTHER" id="PTHR31223">
    <property type="entry name" value="LOG FAMILY PROTEIN YJL055W"/>
    <property type="match status" value="1"/>
</dbReference>
<evidence type="ECO:0000313" key="4">
    <source>
        <dbReference type="EMBL" id="GHD37454.1"/>
    </source>
</evidence>
<dbReference type="NCBIfam" id="TIGR00730">
    <property type="entry name" value="Rossman fold protein, TIGR00730 family"/>
    <property type="match status" value="1"/>
</dbReference>
<keyword evidence="5" id="KW-1185">Reference proteome</keyword>
<name>A0A919CLP3_9GAMM</name>
<dbReference type="EC" id="3.2.2.n1" evidence="3"/>
<dbReference type="InterPro" id="IPR005269">
    <property type="entry name" value="LOG"/>
</dbReference>
<dbReference type="GO" id="GO:0005829">
    <property type="term" value="C:cytosol"/>
    <property type="evidence" value="ECO:0007669"/>
    <property type="project" value="TreeGrafter"/>
</dbReference>
<evidence type="ECO:0000256" key="3">
    <source>
        <dbReference type="RuleBase" id="RU363015"/>
    </source>
</evidence>
<dbReference type="PANTHER" id="PTHR31223:SF70">
    <property type="entry name" value="LOG FAMILY PROTEIN YJL055W"/>
    <property type="match status" value="1"/>
</dbReference>
<evidence type="ECO:0000256" key="2">
    <source>
        <dbReference type="ARBA" id="ARBA00006763"/>
    </source>
</evidence>
<keyword evidence="3" id="KW-0378">Hydrolase</keyword>
<dbReference type="GO" id="GO:0008714">
    <property type="term" value="F:AMP nucleosidase activity"/>
    <property type="evidence" value="ECO:0007669"/>
    <property type="project" value="UniProtKB-EC"/>
</dbReference>
<organism evidence="4 5">
    <name type="scientific">Parahalioglobus pacificus</name>
    <dbReference type="NCBI Taxonomy" id="930806"/>
    <lineage>
        <taxon>Bacteria</taxon>
        <taxon>Pseudomonadati</taxon>
        <taxon>Pseudomonadota</taxon>
        <taxon>Gammaproteobacteria</taxon>
        <taxon>Cellvibrionales</taxon>
        <taxon>Halieaceae</taxon>
        <taxon>Parahalioglobus</taxon>
    </lineage>
</organism>
<evidence type="ECO:0000256" key="1">
    <source>
        <dbReference type="ARBA" id="ARBA00000274"/>
    </source>
</evidence>
<comment type="similarity">
    <text evidence="2 3">Belongs to the LOG family.</text>
</comment>
<dbReference type="EMBL" id="BMYM01000002">
    <property type="protein sequence ID" value="GHD37454.1"/>
    <property type="molecule type" value="Genomic_DNA"/>
</dbReference>
<dbReference type="InterPro" id="IPR031100">
    <property type="entry name" value="LOG_fam"/>
</dbReference>
<dbReference type="SUPFAM" id="SSF102405">
    <property type="entry name" value="MCP/YpsA-like"/>
    <property type="match status" value="1"/>
</dbReference>